<accession>A0A195C7A0</accession>
<protein>
    <submittedName>
        <fullName evidence="1">Uncharacterized protein</fullName>
    </submittedName>
</protein>
<dbReference type="Proteomes" id="UP000078542">
    <property type="component" value="Unassembled WGS sequence"/>
</dbReference>
<dbReference type="AlphaFoldDB" id="A0A195C7A0"/>
<proteinExistence type="predicted"/>
<name>A0A195C7A0_9HYME</name>
<gene>
    <name evidence="1" type="ORF">ALC62_12514</name>
</gene>
<organism evidence="1 2">
    <name type="scientific">Cyphomyrmex costatus</name>
    <dbReference type="NCBI Taxonomy" id="456900"/>
    <lineage>
        <taxon>Eukaryota</taxon>
        <taxon>Metazoa</taxon>
        <taxon>Ecdysozoa</taxon>
        <taxon>Arthropoda</taxon>
        <taxon>Hexapoda</taxon>
        <taxon>Insecta</taxon>
        <taxon>Pterygota</taxon>
        <taxon>Neoptera</taxon>
        <taxon>Endopterygota</taxon>
        <taxon>Hymenoptera</taxon>
        <taxon>Apocrita</taxon>
        <taxon>Aculeata</taxon>
        <taxon>Formicoidea</taxon>
        <taxon>Formicidae</taxon>
        <taxon>Myrmicinae</taxon>
        <taxon>Cyphomyrmex</taxon>
    </lineage>
</organism>
<evidence type="ECO:0000313" key="1">
    <source>
        <dbReference type="EMBL" id="KYM96722.1"/>
    </source>
</evidence>
<reference evidence="1 2" key="1">
    <citation type="submission" date="2016-03" db="EMBL/GenBank/DDBJ databases">
        <title>Cyphomyrmex costatus WGS genome.</title>
        <authorList>
            <person name="Nygaard S."/>
            <person name="Hu H."/>
            <person name="Boomsma J."/>
            <person name="Zhang G."/>
        </authorList>
    </citation>
    <scope>NUCLEOTIDE SEQUENCE [LARGE SCALE GENOMIC DNA]</scope>
    <source>
        <strain evidence="1">MS0001</strain>
        <tissue evidence="1">Whole body</tissue>
    </source>
</reference>
<evidence type="ECO:0000313" key="2">
    <source>
        <dbReference type="Proteomes" id="UP000078542"/>
    </source>
</evidence>
<dbReference type="EMBL" id="KQ978143">
    <property type="protein sequence ID" value="KYM96722.1"/>
    <property type="molecule type" value="Genomic_DNA"/>
</dbReference>
<sequence length="138" mass="15070">MGSVDLTHVSGASSTREVPYARFYLVVIYGAGTIPQLGRSWGVDDTSRHPRNTQRPISVDGFAASTIKFKARQLVPHAGTTTVRLMSSRPDATEIDTGFHASVAMKRSAAFRATLDLQGNKSHVARRMTYKYAIIEAS</sequence>
<keyword evidence="2" id="KW-1185">Reference proteome</keyword>